<protein>
    <submittedName>
        <fullName evidence="2">Uncharacterized protein</fullName>
    </submittedName>
</protein>
<keyword evidence="1" id="KW-0812">Transmembrane</keyword>
<dbReference type="RefSeq" id="WP_142119038.1">
    <property type="nucleotide sequence ID" value="NZ_BAAASV010000003.1"/>
</dbReference>
<evidence type="ECO:0000313" key="2">
    <source>
        <dbReference type="EMBL" id="TQL64239.1"/>
    </source>
</evidence>
<reference evidence="2 3" key="1">
    <citation type="submission" date="2019-06" db="EMBL/GenBank/DDBJ databases">
        <title>Sequencing the genomes of 1000 actinobacteria strains.</title>
        <authorList>
            <person name="Klenk H.-P."/>
        </authorList>
    </citation>
    <scope>NUCLEOTIDE SEQUENCE [LARGE SCALE GENOMIC DNA]</scope>
    <source>
        <strain evidence="2 3">DSM 4813</strain>
    </source>
</reference>
<feature type="transmembrane region" description="Helical" evidence="1">
    <location>
        <begin position="75"/>
        <end position="101"/>
    </location>
</feature>
<keyword evidence="1" id="KW-0472">Membrane</keyword>
<gene>
    <name evidence="2" type="ORF">FB461_0733</name>
</gene>
<dbReference type="EMBL" id="VFOS01000001">
    <property type="protein sequence ID" value="TQL64239.1"/>
    <property type="molecule type" value="Genomic_DNA"/>
</dbReference>
<dbReference type="AlphaFoldDB" id="A0A542ZVA9"/>
<keyword evidence="1" id="KW-1133">Transmembrane helix</keyword>
<evidence type="ECO:0000256" key="1">
    <source>
        <dbReference type="SAM" id="Phobius"/>
    </source>
</evidence>
<sequence length="121" mass="12586">MPVDPSGHQANVSEVVWPILSGNADYVLNVFGKVSLEGADGLTLIPPEPYPPGLQWALTPESRVDSIFTMARVSAVAGFLMVLAGGGAIGFLVAGLTAPAARRARERMRALAPSPGPPRVP</sequence>
<accession>A0A542ZVA9</accession>
<keyword evidence="3" id="KW-1185">Reference proteome</keyword>
<dbReference type="Proteomes" id="UP000315389">
    <property type="component" value="Unassembled WGS sequence"/>
</dbReference>
<evidence type="ECO:0000313" key="3">
    <source>
        <dbReference type="Proteomes" id="UP000315389"/>
    </source>
</evidence>
<name>A0A542ZVA9_RARFA</name>
<comment type="caution">
    <text evidence="2">The sequence shown here is derived from an EMBL/GenBank/DDBJ whole genome shotgun (WGS) entry which is preliminary data.</text>
</comment>
<organism evidence="2 3">
    <name type="scientific">Rarobacter faecitabidus</name>
    <dbReference type="NCBI Taxonomy" id="13243"/>
    <lineage>
        <taxon>Bacteria</taxon>
        <taxon>Bacillati</taxon>
        <taxon>Actinomycetota</taxon>
        <taxon>Actinomycetes</taxon>
        <taxon>Micrococcales</taxon>
        <taxon>Rarobacteraceae</taxon>
        <taxon>Rarobacter</taxon>
    </lineage>
</organism>
<proteinExistence type="predicted"/>